<protein>
    <submittedName>
        <fullName evidence="1">Uncharacterized protein</fullName>
    </submittedName>
</protein>
<reference evidence="1 2" key="1">
    <citation type="journal article" date="2023" name="Sci. Data">
        <title>Genome assembly of the Korean intertidal mud-creeper Batillaria attramentaria.</title>
        <authorList>
            <person name="Patra A.K."/>
            <person name="Ho P.T."/>
            <person name="Jun S."/>
            <person name="Lee S.J."/>
            <person name="Kim Y."/>
            <person name="Won Y.J."/>
        </authorList>
    </citation>
    <scope>NUCLEOTIDE SEQUENCE [LARGE SCALE GENOMIC DNA]</scope>
    <source>
        <strain evidence="1">Wonlab-2016</strain>
    </source>
</reference>
<evidence type="ECO:0000313" key="2">
    <source>
        <dbReference type="Proteomes" id="UP001519460"/>
    </source>
</evidence>
<proteinExistence type="predicted"/>
<organism evidence="1 2">
    <name type="scientific">Batillaria attramentaria</name>
    <dbReference type="NCBI Taxonomy" id="370345"/>
    <lineage>
        <taxon>Eukaryota</taxon>
        <taxon>Metazoa</taxon>
        <taxon>Spiralia</taxon>
        <taxon>Lophotrochozoa</taxon>
        <taxon>Mollusca</taxon>
        <taxon>Gastropoda</taxon>
        <taxon>Caenogastropoda</taxon>
        <taxon>Sorbeoconcha</taxon>
        <taxon>Cerithioidea</taxon>
        <taxon>Batillariidae</taxon>
        <taxon>Batillaria</taxon>
    </lineage>
</organism>
<gene>
    <name evidence="1" type="ORF">BaRGS_00005364</name>
</gene>
<keyword evidence="2" id="KW-1185">Reference proteome</keyword>
<accession>A0ABD0LW60</accession>
<evidence type="ECO:0000313" key="1">
    <source>
        <dbReference type="EMBL" id="KAK7503443.1"/>
    </source>
</evidence>
<dbReference type="AlphaFoldDB" id="A0ABD0LW60"/>
<comment type="caution">
    <text evidence="1">The sequence shown here is derived from an EMBL/GenBank/DDBJ whole genome shotgun (WGS) entry which is preliminary data.</text>
</comment>
<dbReference type="Proteomes" id="UP001519460">
    <property type="component" value="Unassembled WGS sequence"/>
</dbReference>
<dbReference type="EMBL" id="JACVVK020000020">
    <property type="protein sequence ID" value="KAK7503443.1"/>
    <property type="molecule type" value="Genomic_DNA"/>
</dbReference>
<sequence>MWLAMSDYAERECVKFPASSPLSLSIKRCLCSSNPMPCAMWLAMSDYAERECVNWNQVTPPAGTTRRLTSGSIL</sequence>
<name>A0ABD0LW60_9CAEN</name>